<name>A0A182JH13_ANOAO</name>
<reference evidence="1" key="1">
    <citation type="submission" date="2022-08" db="UniProtKB">
        <authorList>
            <consortium name="EnsemblMetazoa"/>
        </authorList>
    </citation>
    <scope>IDENTIFICATION</scope>
    <source>
        <strain evidence="1">EBRO</strain>
    </source>
</reference>
<protein>
    <submittedName>
        <fullName evidence="1">Uncharacterized protein</fullName>
    </submittedName>
</protein>
<evidence type="ECO:0000313" key="1">
    <source>
        <dbReference type="EnsemblMetazoa" id="AATE017936-PA.1"/>
    </source>
</evidence>
<sequence length="105" mass="11631">MAVKLGSLINFKPDESGKTFETFPIVEPLAPPGKKKILVVCRMPKAARKERAGLHSKPRFIKRRNAIIVIFINIIVVARTKGLGFGLRKFALPVDGVEPVPHGKY</sequence>
<accession>A0A182JH13</accession>
<proteinExistence type="predicted"/>
<organism evidence="1">
    <name type="scientific">Anopheles atroparvus</name>
    <name type="common">European mosquito</name>
    <dbReference type="NCBI Taxonomy" id="41427"/>
    <lineage>
        <taxon>Eukaryota</taxon>
        <taxon>Metazoa</taxon>
        <taxon>Ecdysozoa</taxon>
        <taxon>Arthropoda</taxon>
        <taxon>Hexapoda</taxon>
        <taxon>Insecta</taxon>
        <taxon>Pterygota</taxon>
        <taxon>Neoptera</taxon>
        <taxon>Endopterygota</taxon>
        <taxon>Diptera</taxon>
        <taxon>Nematocera</taxon>
        <taxon>Culicoidea</taxon>
        <taxon>Culicidae</taxon>
        <taxon>Anophelinae</taxon>
        <taxon>Anopheles</taxon>
    </lineage>
</organism>
<dbReference type="VEuPathDB" id="VectorBase:AATE017936"/>
<dbReference type="AlphaFoldDB" id="A0A182JH13"/>
<dbReference type="EnsemblMetazoa" id="AATE017936-RA">
    <property type="protein sequence ID" value="AATE017936-PA.1"/>
    <property type="gene ID" value="AATE017936"/>
</dbReference>